<evidence type="ECO:0000313" key="1">
    <source>
        <dbReference type="EMBL" id="EKD25505.1"/>
    </source>
</evidence>
<dbReference type="EMBL" id="AMFJ01036048">
    <property type="protein sequence ID" value="EKD25505.1"/>
    <property type="molecule type" value="Genomic_DNA"/>
</dbReference>
<sequence length="120" mass="13662">MGHAVLAFGSIILAFILMMLIFVPKKKLCQNCNTVKTRKSKKGVPFCDNCSYDESIKRASDGKIPLLCPHDQKEMTKKMVKDLKNVIIDICPQCGTIVLNKRQLKDITIMEMDLYPEEKK</sequence>
<comment type="caution">
    <text evidence="1">The sequence shown here is derived from an EMBL/GenBank/DDBJ whole genome shotgun (WGS) entry which is preliminary data.</text>
</comment>
<proteinExistence type="predicted"/>
<protein>
    <submittedName>
        <fullName evidence="1">Uncharacterized protein</fullName>
    </submittedName>
</protein>
<gene>
    <name evidence="1" type="ORF">ACD_80C00041G0004</name>
</gene>
<reference evidence="1" key="1">
    <citation type="journal article" date="2012" name="Science">
        <title>Fermentation, hydrogen, and sulfur metabolism in multiple uncultivated bacterial phyla.</title>
        <authorList>
            <person name="Wrighton K.C."/>
            <person name="Thomas B.C."/>
            <person name="Sharon I."/>
            <person name="Miller C.S."/>
            <person name="Castelle C.J."/>
            <person name="VerBerkmoes N.C."/>
            <person name="Wilkins M.J."/>
            <person name="Hettich R.L."/>
            <person name="Lipton M.S."/>
            <person name="Williams K.H."/>
            <person name="Long P.E."/>
            <person name="Banfield J.F."/>
        </authorList>
    </citation>
    <scope>NUCLEOTIDE SEQUENCE [LARGE SCALE GENOMIC DNA]</scope>
</reference>
<accession>K1X5L9</accession>
<name>K1X5L9_9BACT</name>
<dbReference type="AlphaFoldDB" id="K1X5L9"/>
<organism evidence="1">
    <name type="scientific">uncultured bacterium</name>
    <name type="common">gcode 4</name>
    <dbReference type="NCBI Taxonomy" id="1234023"/>
    <lineage>
        <taxon>Bacteria</taxon>
        <taxon>environmental samples</taxon>
    </lineage>
</organism>